<gene>
    <name evidence="2" type="primary">cysJ_3</name>
    <name evidence="2" type="ORF">NCTC7878_00863</name>
</gene>
<dbReference type="AlphaFoldDB" id="A0A2X2JZ26"/>
<dbReference type="GO" id="GO:0010181">
    <property type="term" value="F:FMN binding"/>
    <property type="evidence" value="ECO:0007669"/>
    <property type="project" value="InterPro"/>
</dbReference>
<reference evidence="2 3" key="1">
    <citation type="submission" date="2018-06" db="EMBL/GenBank/DDBJ databases">
        <authorList>
            <consortium name="Pathogen Informatics"/>
            <person name="Doyle S."/>
        </authorList>
    </citation>
    <scope>NUCLEOTIDE SEQUENCE [LARGE SCALE GENOMIC DNA]</scope>
    <source>
        <strain evidence="2 3">NCTC7878</strain>
    </source>
</reference>
<dbReference type="Proteomes" id="UP000249913">
    <property type="component" value="Unassembled WGS sequence"/>
</dbReference>
<feature type="domain" description="Flavodoxin-like" evidence="1">
    <location>
        <begin position="1"/>
        <end position="59"/>
    </location>
</feature>
<dbReference type="GO" id="GO:0004783">
    <property type="term" value="F:sulfite reductase (NADPH) activity"/>
    <property type="evidence" value="ECO:0007669"/>
    <property type="project" value="UniProtKB-EC"/>
</dbReference>
<dbReference type="SUPFAM" id="SSF52218">
    <property type="entry name" value="Flavoproteins"/>
    <property type="match status" value="1"/>
</dbReference>
<evidence type="ECO:0000313" key="3">
    <source>
        <dbReference type="Proteomes" id="UP000249913"/>
    </source>
</evidence>
<evidence type="ECO:0000313" key="2">
    <source>
        <dbReference type="EMBL" id="SPZ97466.1"/>
    </source>
</evidence>
<dbReference type="PROSITE" id="PS50902">
    <property type="entry name" value="FLAVODOXIN_LIKE"/>
    <property type="match status" value="1"/>
</dbReference>
<protein>
    <submittedName>
        <fullName evidence="2">Sulfite reductase (NADPH) alpha subunit</fullName>
        <ecNumber evidence="2">1.8.1.2</ecNumber>
    </submittedName>
</protein>
<dbReference type="GO" id="GO:0016651">
    <property type="term" value="F:oxidoreductase activity, acting on NAD(P)H"/>
    <property type="evidence" value="ECO:0007669"/>
    <property type="project" value="UniProtKB-ARBA"/>
</dbReference>
<keyword evidence="2" id="KW-0560">Oxidoreductase</keyword>
<dbReference type="Gene3D" id="3.40.50.360">
    <property type="match status" value="1"/>
</dbReference>
<organism evidence="2 3">
    <name type="scientific">Staphylococcus aureus</name>
    <dbReference type="NCBI Taxonomy" id="1280"/>
    <lineage>
        <taxon>Bacteria</taxon>
        <taxon>Bacillati</taxon>
        <taxon>Bacillota</taxon>
        <taxon>Bacilli</taxon>
        <taxon>Bacillales</taxon>
        <taxon>Staphylococcaceae</taxon>
        <taxon>Staphylococcus</taxon>
    </lineage>
</organism>
<dbReference type="EMBL" id="UAUX01000005">
    <property type="protein sequence ID" value="SPZ97466.1"/>
    <property type="molecule type" value="Genomic_DNA"/>
</dbReference>
<dbReference type="EC" id="1.8.1.2" evidence="2"/>
<dbReference type="Pfam" id="PF00258">
    <property type="entry name" value="Flavodoxin_1"/>
    <property type="match status" value="1"/>
</dbReference>
<accession>A0A2X2JZ26</accession>
<evidence type="ECO:0000259" key="1">
    <source>
        <dbReference type="PROSITE" id="PS50902"/>
    </source>
</evidence>
<sequence>MRLAEIFSERLSDIGHQVVLMSMDEYDTTNIAQLEDLFIITSTHGEGEPPDNAWISLNF</sequence>
<name>A0A2X2JZ26_STAAU</name>
<proteinExistence type="predicted"/>
<dbReference type="InterPro" id="IPR029039">
    <property type="entry name" value="Flavoprotein-like_sf"/>
</dbReference>
<dbReference type="InterPro" id="IPR008254">
    <property type="entry name" value="Flavodoxin/NO_synth"/>
</dbReference>